<keyword evidence="9" id="KW-1185">Reference proteome</keyword>
<dbReference type="GO" id="GO:0005524">
    <property type="term" value="F:ATP binding"/>
    <property type="evidence" value="ECO:0007669"/>
    <property type="project" value="UniProtKB-KW"/>
</dbReference>
<dbReference type="Gene3D" id="2.60.200.20">
    <property type="match status" value="1"/>
</dbReference>
<dbReference type="EMBL" id="CASHTH010003383">
    <property type="protein sequence ID" value="CAI8044190.1"/>
    <property type="molecule type" value="Genomic_DNA"/>
</dbReference>
<dbReference type="InterPro" id="IPR000253">
    <property type="entry name" value="FHA_dom"/>
</dbReference>
<evidence type="ECO:0000313" key="9">
    <source>
        <dbReference type="Proteomes" id="UP001174909"/>
    </source>
</evidence>
<keyword evidence="2" id="KW-0067">ATP-binding</keyword>
<keyword evidence="1" id="KW-0547">Nucleotide-binding</keyword>
<evidence type="ECO:0000256" key="4">
    <source>
        <dbReference type="ARBA" id="ARBA00023175"/>
    </source>
</evidence>
<dbReference type="InterPro" id="IPR001752">
    <property type="entry name" value="Kinesin_motor_dom"/>
</dbReference>
<name>A0AA35T9G2_GEOBA</name>
<dbReference type="SUPFAM" id="SSF52540">
    <property type="entry name" value="P-loop containing nucleoside triphosphate hydrolases"/>
    <property type="match status" value="1"/>
</dbReference>
<dbReference type="SUPFAM" id="SSF49879">
    <property type="entry name" value="SMAD/FHA domain"/>
    <property type="match status" value="1"/>
</dbReference>
<comment type="caution">
    <text evidence="8">The sequence shown here is derived from an EMBL/GenBank/DDBJ whole genome shotgun (WGS) entry which is preliminary data.</text>
</comment>
<dbReference type="AlphaFoldDB" id="A0AA35T9G2"/>
<dbReference type="GO" id="GO:0008017">
    <property type="term" value="F:microtubule binding"/>
    <property type="evidence" value="ECO:0007669"/>
    <property type="project" value="InterPro"/>
</dbReference>
<protein>
    <submittedName>
        <fullName evidence="8">Kinesin-like protein KIF16B</fullName>
    </submittedName>
</protein>
<dbReference type="PROSITE" id="PS50067">
    <property type="entry name" value="KINESIN_MOTOR_2"/>
    <property type="match status" value="1"/>
</dbReference>
<feature type="domain" description="Kinesin motor" evidence="7">
    <location>
        <begin position="1"/>
        <end position="28"/>
    </location>
</feature>
<feature type="non-terminal residue" evidence="8">
    <location>
        <position position="334"/>
    </location>
</feature>
<dbReference type="Proteomes" id="UP001174909">
    <property type="component" value="Unassembled WGS sequence"/>
</dbReference>
<organism evidence="8 9">
    <name type="scientific">Geodia barretti</name>
    <name type="common">Barrett's horny sponge</name>
    <dbReference type="NCBI Taxonomy" id="519541"/>
    <lineage>
        <taxon>Eukaryota</taxon>
        <taxon>Metazoa</taxon>
        <taxon>Porifera</taxon>
        <taxon>Demospongiae</taxon>
        <taxon>Heteroscleromorpha</taxon>
        <taxon>Tetractinellida</taxon>
        <taxon>Astrophorina</taxon>
        <taxon>Geodiidae</taxon>
        <taxon>Geodia</taxon>
    </lineage>
</organism>
<evidence type="ECO:0000256" key="6">
    <source>
        <dbReference type="SAM" id="Coils"/>
    </source>
</evidence>
<dbReference type="PANTHER" id="PTHR47117">
    <property type="entry name" value="STAR-RELATED LIPID TRANSFER PROTEIN 9"/>
    <property type="match status" value="1"/>
</dbReference>
<comment type="caution">
    <text evidence="5">Lacks conserved residue(s) required for the propagation of feature annotation.</text>
</comment>
<dbReference type="InterPro" id="IPR008984">
    <property type="entry name" value="SMAD_FHA_dom_sf"/>
</dbReference>
<comment type="similarity">
    <text evidence="5">Belongs to the TRAFAC class myosin-kinesin ATPase superfamily. Kinesin family.</text>
</comment>
<dbReference type="InterPro" id="IPR036961">
    <property type="entry name" value="Kinesin_motor_dom_sf"/>
</dbReference>
<evidence type="ECO:0000256" key="5">
    <source>
        <dbReference type="PROSITE-ProRule" id="PRU00283"/>
    </source>
</evidence>
<dbReference type="GO" id="GO:0007018">
    <property type="term" value="P:microtubule-based movement"/>
    <property type="evidence" value="ECO:0007669"/>
    <property type="project" value="InterPro"/>
</dbReference>
<dbReference type="Gene3D" id="3.40.850.10">
    <property type="entry name" value="Kinesin motor domain"/>
    <property type="match status" value="1"/>
</dbReference>
<evidence type="ECO:0000313" key="8">
    <source>
        <dbReference type="EMBL" id="CAI8044190.1"/>
    </source>
</evidence>
<evidence type="ECO:0000256" key="2">
    <source>
        <dbReference type="ARBA" id="ARBA00022840"/>
    </source>
</evidence>
<gene>
    <name evidence="8" type="ORF">GBAR_LOCUS24535</name>
</gene>
<proteinExistence type="inferred from homology"/>
<dbReference type="Pfam" id="PF00498">
    <property type="entry name" value="FHA"/>
    <property type="match status" value="1"/>
</dbReference>
<accession>A0AA35T9G2</accession>
<sequence>MIATVSPAMCNYGETLSTLRYASRAKNIVNKPVVNEVRPSVEFCCTLLILCMQDLNVRLIRDLRAEIKRLKMIITDGNFDVSQPGSSKTVTELFSEDIQRKENQIAQLTKTWAGKWEGYQNIIEDSNLALHSEGIKMTVASELPHFLAVDDDALGTGVVIYRLQDEHTSIGAAGSSPRPDIELNGLDIESHHCIVEHVSGKVYLTPHDGTTSVNTDLVTSKIKLTHGDIVQFGSSTVFRFNHPQEAAEMKERDETRARGRLLELSPVSPRDMLEEQRLAIERHYEEKLESMRREMESRNQHEKERLMQELEKLKISSSVEIPSVQVGDEGAPLG</sequence>
<keyword evidence="3 6" id="KW-0175">Coiled coil</keyword>
<dbReference type="InterPro" id="IPR027417">
    <property type="entry name" value="P-loop_NTPase"/>
</dbReference>
<evidence type="ECO:0000256" key="1">
    <source>
        <dbReference type="ARBA" id="ARBA00022741"/>
    </source>
</evidence>
<evidence type="ECO:0000256" key="3">
    <source>
        <dbReference type="ARBA" id="ARBA00023054"/>
    </source>
</evidence>
<evidence type="ECO:0000259" key="7">
    <source>
        <dbReference type="PROSITE" id="PS50067"/>
    </source>
</evidence>
<reference evidence="8" key="1">
    <citation type="submission" date="2023-03" db="EMBL/GenBank/DDBJ databases">
        <authorList>
            <person name="Steffen K."/>
            <person name="Cardenas P."/>
        </authorList>
    </citation>
    <scope>NUCLEOTIDE SEQUENCE</scope>
</reference>
<feature type="coiled-coil region" evidence="6">
    <location>
        <begin position="285"/>
        <end position="312"/>
    </location>
</feature>
<dbReference type="GO" id="GO:0003777">
    <property type="term" value="F:microtubule motor activity"/>
    <property type="evidence" value="ECO:0007669"/>
    <property type="project" value="InterPro"/>
</dbReference>
<dbReference type="PANTHER" id="PTHR47117:SF6">
    <property type="entry name" value="KINESIN-LIKE PROTEIN KIF16B"/>
    <property type="match status" value="1"/>
</dbReference>
<keyword evidence="4" id="KW-0505">Motor protein</keyword>